<gene>
    <name evidence="2" type="ORF">MELLADRAFT_94458</name>
</gene>
<name>F4RB29_MELLP</name>
<dbReference type="EMBL" id="GL883095">
    <property type="protein sequence ID" value="EGG10335.1"/>
    <property type="molecule type" value="Genomic_DNA"/>
</dbReference>
<dbReference type="VEuPathDB" id="FungiDB:MELLADRAFT_94458"/>
<dbReference type="HOGENOM" id="CLU_349186_0_0_1"/>
<feature type="region of interest" description="Disordered" evidence="1">
    <location>
        <begin position="260"/>
        <end position="280"/>
    </location>
</feature>
<dbReference type="GeneID" id="18936890"/>
<organism evidence="3">
    <name type="scientific">Melampsora larici-populina (strain 98AG31 / pathotype 3-4-7)</name>
    <name type="common">Poplar leaf rust fungus</name>
    <dbReference type="NCBI Taxonomy" id="747676"/>
    <lineage>
        <taxon>Eukaryota</taxon>
        <taxon>Fungi</taxon>
        <taxon>Dikarya</taxon>
        <taxon>Basidiomycota</taxon>
        <taxon>Pucciniomycotina</taxon>
        <taxon>Pucciniomycetes</taxon>
        <taxon>Pucciniales</taxon>
        <taxon>Melampsoraceae</taxon>
        <taxon>Melampsora</taxon>
    </lineage>
</organism>
<feature type="compositionally biased region" description="Polar residues" evidence="1">
    <location>
        <begin position="551"/>
        <end position="563"/>
    </location>
</feature>
<accession>F4RB29</accession>
<feature type="compositionally biased region" description="Basic and acidic residues" evidence="1">
    <location>
        <begin position="412"/>
        <end position="433"/>
    </location>
</feature>
<protein>
    <submittedName>
        <fullName evidence="2">Uncharacterized protein</fullName>
    </submittedName>
</protein>
<feature type="compositionally biased region" description="Basic and acidic residues" evidence="1">
    <location>
        <begin position="270"/>
        <end position="280"/>
    </location>
</feature>
<evidence type="ECO:0000313" key="3">
    <source>
        <dbReference type="Proteomes" id="UP000001072"/>
    </source>
</evidence>
<feature type="compositionally biased region" description="Polar residues" evidence="1">
    <location>
        <begin position="348"/>
        <end position="364"/>
    </location>
</feature>
<dbReference type="InParanoid" id="F4RB29"/>
<feature type="region of interest" description="Disordered" evidence="1">
    <location>
        <begin position="334"/>
        <end position="440"/>
    </location>
</feature>
<proteinExistence type="predicted"/>
<dbReference type="KEGG" id="mlr:MELLADRAFT_94458"/>
<evidence type="ECO:0000313" key="2">
    <source>
        <dbReference type="EMBL" id="EGG10335.1"/>
    </source>
</evidence>
<reference evidence="3" key="1">
    <citation type="journal article" date="2011" name="Proc. Natl. Acad. Sci. U.S.A.">
        <title>Obligate biotrophy features unraveled by the genomic analysis of rust fungi.</title>
        <authorList>
            <person name="Duplessis S."/>
            <person name="Cuomo C.A."/>
            <person name="Lin Y.-C."/>
            <person name="Aerts A."/>
            <person name="Tisserant E."/>
            <person name="Veneault-Fourrey C."/>
            <person name="Joly D.L."/>
            <person name="Hacquard S."/>
            <person name="Amselem J."/>
            <person name="Cantarel B.L."/>
            <person name="Chiu R."/>
            <person name="Coutinho P.M."/>
            <person name="Feau N."/>
            <person name="Field M."/>
            <person name="Frey P."/>
            <person name="Gelhaye E."/>
            <person name="Goldberg J."/>
            <person name="Grabherr M.G."/>
            <person name="Kodira C.D."/>
            <person name="Kohler A."/>
            <person name="Kuees U."/>
            <person name="Lindquist E.A."/>
            <person name="Lucas S.M."/>
            <person name="Mago R."/>
            <person name="Mauceli E."/>
            <person name="Morin E."/>
            <person name="Murat C."/>
            <person name="Pangilinan J.L."/>
            <person name="Park R."/>
            <person name="Pearson M."/>
            <person name="Quesneville H."/>
            <person name="Rouhier N."/>
            <person name="Sakthikumar S."/>
            <person name="Salamov A.A."/>
            <person name="Schmutz J."/>
            <person name="Selles B."/>
            <person name="Shapiro H."/>
            <person name="Tanguay P."/>
            <person name="Tuskan G.A."/>
            <person name="Henrissat B."/>
            <person name="Van de Peer Y."/>
            <person name="Rouze P."/>
            <person name="Ellis J.G."/>
            <person name="Dodds P.N."/>
            <person name="Schein J.E."/>
            <person name="Zhong S."/>
            <person name="Hamelin R.C."/>
            <person name="Grigoriev I.V."/>
            <person name="Szabo L.J."/>
            <person name="Martin F."/>
        </authorList>
    </citation>
    <scope>NUCLEOTIDE SEQUENCE [LARGE SCALE GENOMIC DNA]</scope>
    <source>
        <strain evidence="3">98AG31 / pathotype 3-4-7</strain>
    </source>
</reference>
<dbReference type="Proteomes" id="UP000001072">
    <property type="component" value="Unassembled WGS sequence"/>
</dbReference>
<keyword evidence="3" id="KW-1185">Reference proteome</keyword>
<sequence length="807" mass="90620">MNPTSSSNSDHFIPVSKPQKGYVAKDYATARSDFDIVEIKRFFPFLFCFLFQVWPLGGPAFVRLCRGLPDPTPSFLYQLDQIDLANKYLHPSSVEVSKNDVNFRYTLEGNDQVGNSSIQSFISSSALSPELKEGFGRASSIETSTSRSIFTDKRSHFSQSSPISSIHELPSPGLAVKANQISNLDGAPILDHDDVLRSEPIASISTGESQPTVKLKSLNNTQAFNEQNDMEIDTNFVAIMGGNSHKLNQKRPHLLDDAASLSNTNKKNKTKPDKVLDDHRWSSSFQNVQKPGKDSHSQHEDITVCKAVESCRPSSASSVDLFLATCIPPAVLLSEPSSHQKPPASLPQRPSQYPERTSGPTSTYSDHRRPPMGWDHKTKHHSSSQKSDLSRSESSQHRSPCAKITSQHIQSSRHERYSDTENWPRNHDRKESGSKVLPHNTLASDLSSQRLTLGSASNNIPMPFVRSFVSKPQSETRVPEQVPAEGEIEICIPELLDAIKTVKSSRLRSEGYVGDEAMETGSMSFNAQPLDMKKIDVKKIDAKKIDAKKNPLTSSKASNVESRSTIDEDERDSQRKGSFKLDDKFPLDAYILNVIEDSTSTHERWIVEAFCRVGIWLEEKGVWEHGNWGCLLSNQLARFIDLGGKDRLSKLLAADRPLKFEEILKHTKKFDRILAINTKDGLMHIRLMKDFTPRGLFYHTLIRAMRQYTYTNRTAVVDRNKLETGFIIPKTGRVSDILPPYTNFRKYTRWAETEGVIVVISRTKSAAKDLKLTSPWLHAAYKDEPAPEVKLERSVVEEIESLMAQLQ</sequence>
<dbReference type="OrthoDB" id="2498185at2759"/>
<dbReference type="RefSeq" id="XP_007406636.1">
    <property type="nucleotide sequence ID" value="XM_007406574.1"/>
</dbReference>
<dbReference type="AlphaFoldDB" id="F4RB29"/>
<feature type="region of interest" description="Disordered" evidence="1">
    <location>
        <begin position="550"/>
        <end position="577"/>
    </location>
</feature>
<evidence type="ECO:0000256" key="1">
    <source>
        <dbReference type="SAM" id="MobiDB-lite"/>
    </source>
</evidence>